<comment type="caution">
    <text evidence="1">The sequence shown here is derived from an EMBL/GenBank/DDBJ whole genome shotgun (WGS) entry which is preliminary data.</text>
</comment>
<evidence type="ECO:0000313" key="2">
    <source>
        <dbReference type="Proteomes" id="UP000295681"/>
    </source>
</evidence>
<organism evidence="1 2">
    <name type="scientific">Leuconostoc fallax</name>
    <dbReference type="NCBI Taxonomy" id="1251"/>
    <lineage>
        <taxon>Bacteria</taxon>
        <taxon>Bacillati</taxon>
        <taxon>Bacillota</taxon>
        <taxon>Bacilli</taxon>
        <taxon>Lactobacillales</taxon>
        <taxon>Lactobacillaceae</taxon>
        <taxon>Leuconostoc</taxon>
    </lineage>
</organism>
<protein>
    <submittedName>
        <fullName evidence="1">Uncharacterized protein</fullName>
    </submittedName>
</protein>
<dbReference type="STRING" id="907931.GCA_000165675_01376"/>
<dbReference type="RefSeq" id="WP_133264182.1">
    <property type="nucleotide sequence ID" value="NZ_JAGYGP010000001.1"/>
</dbReference>
<proteinExistence type="predicted"/>
<dbReference type="EMBL" id="PUFI01000005">
    <property type="protein sequence ID" value="TDG69544.1"/>
    <property type="molecule type" value="Genomic_DNA"/>
</dbReference>
<evidence type="ECO:0000313" key="1">
    <source>
        <dbReference type="EMBL" id="TDG69544.1"/>
    </source>
</evidence>
<reference evidence="1 2" key="1">
    <citation type="journal article" date="2019" name="Appl. Microbiol. Biotechnol.">
        <title>Uncovering carbohydrate metabolism through a genotype-phenotype association study of 56 lactic acid bacteria genomes.</title>
        <authorList>
            <person name="Buron-Moles G."/>
            <person name="Chailyan A."/>
            <person name="Dolejs I."/>
            <person name="Forster J."/>
            <person name="Miks M.H."/>
        </authorList>
    </citation>
    <scope>NUCLEOTIDE SEQUENCE [LARGE SCALE GENOMIC DNA]</scope>
    <source>
        <strain evidence="1 2">ATCC 700006</strain>
    </source>
</reference>
<keyword evidence="2" id="KW-1185">Reference proteome</keyword>
<name>A0A4R5NAR5_9LACO</name>
<dbReference type="Proteomes" id="UP000295681">
    <property type="component" value="Unassembled WGS sequence"/>
</dbReference>
<sequence>MNRRIHDLDWQIWTDTEFEKRVTELLCIDIDDATDLDFIELFDILQIIKAKKHSIKDECRVKAELNKKLSCKYHNMTVEEIRREFKYFFTYDNKDELKVDRYQFRFSFFKVFEEYNWHKIFKEYDLKNILENKLISLSDLLKTKYWGKKYPLVKELFLNEPENFQLLLSNFTDSKNNYVIPENISKIEFYKLAVCYVNGNSDFEPNLNYLKLMQNGLSGIEKFIDIDAILKLKIKKEIERQTNNFFYENKGYKQGLAVYGNIGDFNKENSNHEIKGYVDVDFLKQYSDIPTLLNSIQYLYNFFNDNGIWNLVSFPNIEELEISSILTLKSNRHYDTGSYFLAKQWIILNELRMAREVLKQEHHLEFEDMFNYFFSKYSERTFNLPWLPINFSRDESYGTKVSVMFIAEENIRKQWHSYSQYHEINRDLINLTNTPKIEELKSIVPNKYVYVDSREMIRIKNLLFSTQKNLLFSTQKNLGYIDENLYENTFIELIYKHKVSYSDFKTYQLSDINFLIKEEIISVRKNGEIFVTHNQKQMILICKFLWAYGVINYYNFPFVKAGDLSEEYHNLINTKIRQGYLKTESTLFSIPEVNYLNYLLNNSEYNNAKALRNKHDHSYIAEKDEENLEDYLYSLAVIFVYIIKINEEFHLKNLLEGKEGFWTQ</sequence>
<accession>A0A4R5NAR5</accession>
<gene>
    <name evidence="1" type="ORF">C5L23_001006</name>
</gene>
<dbReference type="AlphaFoldDB" id="A0A4R5NAR5"/>